<proteinExistence type="predicted"/>
<feature type="compositionally biased region" description="Basic and acidic residues" evidence="1">
    <location>
        <begin position="48"/>
        <end position="62"/>
    </location>
</feature>
<organism evidence="2 3">
    <name type="scientific">Ficus carica</name>
    <name type="common">Common fig</name>
    <dbReference type="NCBI Taxonomy" id="3494"/>
    <lineage>
        <taxon>Eukaryota</taxon>
        <taxon>Viridiplantae</taxon>
        <taxon>Streptophyta</taxon>
        <taxon>Embryophyta</taxon>
        <taxon>Tracheophyta</taxon>
        <taxon>Spermatophyta</taxon>
        <taxon>Magnoliopsida</taxon>
        <taxon>eudicotyledons</taxon>
        <taxon>Gunneridae</taxon>
        <taxon>Pentapetalae</taxon>
        <taxon>rosids</taxon>
        <taxon>fabids</taxon>
        <taxon>Rosales</taxon>
        <taxon>Moraceae</taxon>
        <taxon>Ficeae</taxon>
        <taxon>Ficus</taxon>
    </lineage>
</organism>
<keyword evidence="3" id="KW-1185">Reference proteome</keyword>
<evidence type="ECO:0000256" key="1">
    <source>
        <dbReference type="SAM" id="MobiDB-lite"/>
    </source>
</evidence>
<protein>
    <submittedName>
        <fullName evidence="2">Uncharacterized protein</fullName>
    </submittedName>
</protein>
<name>A0AA88A2F0_FICCA</name>
<feature type="region of interest" description="Disordered" evidence="1">
    <location>
        <begin position="122"/>
        <end position="193"/>
    </location>
</feature>
<comment type="caution">
    <text evidence="2">The sequence shown here is derived from an EMBL/GenBank/DDBJ whole genome shotgun (WGS) entry which is preliminary data.</text>
</comment>
<sequence length="245" mass="26852">MEAGARIYIVWVRGVGTKNGRGGRFDVESGSSIGFVRGGGGGEGGEGGEGRGGKGAENKRGWGEGGRSRSSTKAGAWRLRRRGRSLASTVRSRGEVQHRIYWEGEREGRGGEREMVSRSLASNMREEGGRDGRCPASASDLWERGKKGRRRGRSHGTRTRRGHRRVEGDETGDELTRVGQVDGGSGEGGQSEVVDAVGGVEGDEWWRRGKRTRRHRGWLYRAYLWPCRICEPWSEKVPSGGVRKG</sequence>
<feature type="compositionally biased region" description="Basic residues" evidence="1">
    <location>
        <begin position="146"/>
        <end position="164"/>
    </location>
</feature>
<evidence type="ECO:0000313" key="3">
    <source>
        <dbReference type="Proteomes" id="UP001187192"/>
    </source>
</evidence>
<gene>
    <name evidence="2" type="ORF">TIFTF001_016054</name>
</gene>
<feature type="region of interest" description="Disordered" evidence="1">
    <location>
        <begin position="34"/>
        <end position="92"/>
    </location>
</feature>
<feature type="compositionally biased region" description="Gly residues" evidence="1">
    <location>
        <begin position="36"/>
        <end position="47"/>
    </location>
</feature>
<evidence type="ECO:0000313" key="2">
    <source>
        <dbReference type="EMBL" id="GMN46878.1"/>
    </source>
</evidence>
<dbReference type="AlphaFoldDB" id="A0AA88A2F0"/>
<reference evidence="2" key="1">
    <citation type="submission" date="2023-07" db="EMBL/GenBank/DDBJ databases">
        <title>draft genome sequence of fig (Ficus carica).</title>
        <authorList>
            <person name="Takahashi T."/>
            <person name="Nishimura K."/>
        </authorList>
    </citation>
    <scope>NUCLEOTIDE SEQUENCE</scope>
</reference>
<dbReference type="EMBL" id="BTGU01000024">
    <property type="protein sequence ID" value="GMN46878.1"/>
    <property type="molecule type" value="Genomic_DNA"/>
</dbReference>
<dbReference type="Proteomes" id="UP001187192">
    <property type="component" value="Unassembled WGS sequence"/>
</dbReference>
<accession>A0AA88A2F0</accession>
<feature type="compositionally biased region" description="Basic and acidic residues" evidence="1">
    <location>
        <begin position="124"/>
        <end position="133"/>
    </location>
</feature>